<dbReference type="Gene3D" id="3.30.420.250">
    <property type="match status" value="1"/>
</dbReference>
<protein>
    <submittedName>
        <fullName evidence="1">DUF3822 family protein</fullName>
    </submittedName>
</protein>
<evidence type="ECO:0000313" key="1">
    <source>
        <dbReference type="EMBL" id="RXK58052.1"/>
    </source>
</evidence>
<evidence type="ECO:0000313" key="2">
    <source>
        <dbReference type="Proteomes" id="UP000290204"/>
    </source>
</evidence>
<gene>
    <name evidence="1" type="ORF">ESA94_18740</name>
</gene>
<dbReference type="RefSeq" id="WP_129132481.1">
    <property type="nucleotide sequence ID" value="NZ_SDHW01000007.1"/>
</dbReference>
<dbReference type="InterPro" id="IPR024213">
    <property type="entry name" value="DUF3822"/>
</dbReference>
<reference evidence="1 2" key="1">
    <citation type="submission" date="2019-01" db="EMBL/GenBank/DDBJ databases">
        <title>Lacibacter sp. strain TTM-7.</title>
        <authorList>
            <person name="Chen W.-M."/>
        </authorList>
    </citation>
    <scope>NUCLEOTIDE SEQUENCE [LARGE SCALE GENOMIC DNA]</scope>
    <source>
        <strain evidence="1 2">TTM-7</strain>
    </source>
</reference>
<dbReference type="AlphaFoldDB" id="A0A4Q1CET5"/>
<comment type="caution">
    <text evidence="1">The sequence shown here is derived from an EMBL/GenBank/DDBJ whole genome shotgun (WGS) entry which is preliminary data.</text>
</comment>
<dbReference type="Pfam" id="PF12864">
    <property type="entry name" value="DUF3822"/>
    <property type="match status" value="1"/>
</dbReference>
<organism evidence="1 2">
    <name type="scientific">Lacibacter luteus</name>
    <dbReference type="NCBI Taxonomy" id="2508719"/>
    <lineage>
        <taxon>Bacteria</taxon>
        <taxon>Pseudomonadati</taxon>
        <taxon>Bacteroidota</taxon>
        <taxon>Chitinophagia</taxon>
        <taxon>Chitinophagales</taxon>
        <taxon>Chitinophagaceae</taxon>
        <taxon>Lacibacter</taxon>
    </lineage>
</organism>
<dbReference type="Gene3D" id="3.30.420.260">
    <property type="match status" value="1"/>
</dbReference>
<dbReference type="EMBL" id="SDHW01000007">
    <property type="protein sequence ID" value="RXK58052.1"/>
    <property type="molecule type" value="Genomic_DNA"/>
</dbReference>
<keyword evidence="2" id="KW-1185">Reference proteome</keyword>
<name>A0A4Q1CET5_9BACT</name>
<sequence>MSTVLHPTVELSISNPEAVDTASAYLLVQVGNGFIGFASFQPTEKKVNAWVVYETALHELEEKLGAIAAKHDWVHSNYQKVLLVQYAANNVLVPAMLNSDAAKEPLLELVNGPSQNTVLARDIVLQQSLVNHYSIDATAAAILNKRFAKGEWWHVQSLLLTKRAAAEARITVTIRFSEVQLTAERAGKWLLLQSYSYQTPEDVLYYILNTMEQQQLSQEETTVLLQGYINQHSVLYDVLYNYILNLQLKEELAYSFPAKEEHPVHLSASLDQVLVCVS</sequence>
<dbReference type="Proteomes" id="UP000290204">
    <property type="component" value="Unassembled WGS sequence"/>
</dbReference>
<dbReference type="OrthoDB" id="658622at2"/>
<proteinExistence type="predicted"/>
<dbReference type="CDD" id="cd24013">
    <property type="entry name" value="ASKHA_ATPase_BT3980-like"/>
    <property type="match status" value="1"/>
</dbReference>
<accession>A0A4Q1CET5</accession>